<evidence type="ECO:0000313" key="7">
    <source>
        <dbReference type="Proteomes" id="UP000295985"/>
    </source>
</evidence>
<dbReference type="PANTHER" id="PTHR37829">
    <property type="entry name" value="PHAGE-LIKE ELEMENT PBSX PROTEIN XKDT"/>
    <property type="match status" value="1"/>
</dbReference>
<dbReference type="PANTHER" id="PTHR37829:SF3">
    <property type="entry name" value="PROTEIN JAYE-RELATED"/>
    <property type="match status" value="1"/>
</dbReference>
<protein>
    <submittedName>
        <fullName evidence="6">Baseplate J/gp47 family protein</fullName>
    </submittedName>
    <submittedName>
        <fullName evidence="5">Phage tail protein</fullName>
    </submittedName>
</protein>
<gene>
    <name evidence="5" type="ORF">DDT54_08165</name>
    <name evidence="6" type="ORF">EH206_11160</name>
</gene>
<feature type="domain" description="Baseplate protein J-like barrel" evidence="2">
    <location>
        <begin position="89"/>
        <end position="169"/>
    </location>
</feature>
<dbReference type="EMBL" id="CP034036">
    <property type="protein sequence ID" value="QCR04682.1"/>
    <property type="molecule type" value="Genomic_DNA"/>
</dbReference>
<dbReference type="InterPro" id="IPR052399">
    <property type="entry name" value="Phage_Baseplate_Assmbl_Protein"/>
</dbReference>
<evidence type="ECO:0000259" key="4">
    <source>
        <dbReference type="Pfam" id="PF26079"/>
    </source>
</evidence>
<dbReference type="InterPro" id="IPR058530">
    <property type="entry name" value="Baseplate_J-like_C"/>
</dbReference>
<feature type="domain" description="Baseplate J-like central" evidence="3">
    <location>
        <begin position="190"/>
        <end position="259"/>
    </location>
</feature>
<dbReference type="AlphaFoldDB" id="A0A2U1USS9"/>
<feature type="domain" description="Baseplate J-like C-terminal" evidence="4">
    <location>
        <begin position="267"/>
        <end position="350"/>
    </location>
</feature>
<reference evidence="5 7" key="1">
    <citation type="submission" date="2018-04" db="EMBL/GenBank/DDBJ databases">
        <title>Brenneria corticis sp.nov.</title>
        <authorList>
            <person name="Li Y."/>
        </authorList>
    </citation>
    <scope>NUCLEOTIDE SEQUENCE [LARGE SCALE GENOMIC DNA]</scope>
    <source>
        <strain evidence="5 7">LMG 2694</strain>
    </source>
</reference>
<evidence type="ECO:0000256" key="1">
    <source>
        <dbReference type="ARBA" id="ARBA00038087"/>
    </source>
</evidence>
<sequence length="353" mass="37658">MPHITPSFSAIRTDILRDIRNQLPAADISEDSDYYVRASSVASAIAGIYQYQGWIVRQIFPDTADTEYLEWHCRMRGLTRKQATTATGTITATGEPGSTVAAGLVINRDDLSYTTTAVVKAGSDGKAAVPVIAAQSGASGNTLAAVSGTFASAPVGFDSTVTIGVMAGGTDQETDTEMLARLLEIIRRPPAGGNKYDYKRWALSVEGVTAAYVYPLRRGFGTVDIVITSADGIPSQEIIDAVQTYIDDVRPVTAKNTVVSGPTIKAIDIDVRISLNGVTLATAVENITAVLNEYINQLPPGEPFIRSQAEMLVSQVSGVVDRKIITPGDNVYPLVDESSVEWIRAGQITVKTL</sequence>
<evidence type="ECO:0000313" key="8">
    <source>
        <dbReference type="Proteomes" id="UP000303847"/>
    </source>
</evidence>
<dbReference type="EMBL" id="QDKK01000011">
    <property type="protein sequence ID" value="PWC24652.1"/>
    <property type="molecule type" value="Genomic_DNA"/>
</dbReference>
<evidence type="ECO:0000259" key="3">
    <source>
        <dbReference type="Pfam" id="PF26078"/>
    </source>
</evidence>
<accession>A0A2U1USS9</accession>
<evidence type="ECO:0000259" key="2">
    <source>
        <dbReference type="Pfam" id="PF04865"/>
    </source>
</evidence>
<evidence type="ECO:0000313" key="5">
    <source>
        <dbReference type="EMBL" id="PWC24652.1"/>
    </source>
</evidence>
<reference evidence="6 8" key="2">
    <citation type="submission" date="2018-11" db="EMBL/GenBank/DDBJ databases">
        <title>Genome sequences of Brenneria nigrifluens and Brenneria rubrifaciens.</title>
        <authorList>
            <person name="Poret-Peterson A.T."/>
            <person name="McClean A.E."/>
            <person name="Kluepfel D.A."/>
        </authorList>
    </citation>
    <scope>NUCLEOTIDE SEQUENCE [LARGE SCALE GENOMIC DNA]</scope>
    <source>
        <strain evidence="6 8">ATCC 13028</strain>
    </source>
</reference>
<comment type="similarity">
    <text evidence="1">Belongs to the Mu gp47/PBSX XkdT family.</text>
</comment>
<evidence type="ECO:0000313" key="6">
    <source>
        <dbReference type="EMBL" id="QCR04682.1"/>
    </source>
</evidence>
<dbReference type="Proteomes" id="UP000303847">
    <property type="component" value="Chromosome"/>
</dbReference>
<name>A0A2U1USS9_9GAMM</name>
<dbReference type="Pfam" id="PF26078">
    <property type="entry name" value="Baseplate_J_M"/>
    <property type="match status" value="1"/>
</dbReference>
<dbReference type="Pfam" id="PF26079">
    <property type="entry name" value="Baseplate_J_C"/>
    <property type="match status" value="1"/>
</dbReference>
<keyword evidence="8" id="KW-1185">Reference proteome</keyword>
<dbReference type="Proteomes" id="UP000295985">
    <property type="component" value="Unassembled WGS sequence"/>
</dbReference>
<dbReference type="InterPro" id="IPR058531">
    <property type="entry name" value="Baseplate_J_M"/>
</dbReference>
<proteinExistence type="inferred from homology"/>
<dbReference type="InterPro" id="IPR006949">
    <property type="entry name" value="Barrel_Baseplate_J-like"/>
</dbReference>
<dbReference type="OrthoDB" id="7565172at2"/>
<organism evidence="5 7">
    <name type="scientific">Brenneria nigrifluens DSM 30175 = ATCC 13028</name>
    <dbReference type="NCBI Taxonomy" id="1121120"/>
    <lineage>
        <taxon>Bacteria</taxon>
        <taxon>Pseudomonadati</taxon>
        <taxon>Pseudomonadota</taxon>
        <taxon>Gammaproteobacteria</taxon>
        <taxon>Enterobacterales</taxon>
        <taxon>Pectobacteriaceae</taxon>
        <taxon>Brenneria</taxon>
    </lineage>
</organism>
<dbReference type="RefSeq" id="WP_009112865.1">
    <property type="nucleotide sequence ID" value="NZ_CP034036.1"/>
</dbReference>
<dbReference type="Pfam" id="PF04865">
    <property type="entry name" value="Baseplate_J"/>
    <property type="match status" value="1"/>
</dbReference>